<sequence length="125" mass="13130">MNALLWTLQIVLALGFAAAGATKIILPRDQLATTLGNWVEDFPALLLKPLGAAEVLGAIALVIPPAIDVAPILTPIAAVCLVITMIGALVTHVRKGEYSKLVVNVLLAVMAIVVAWGRFGPYSSY</sequence>
<organism evidence="6 7">
    <name type="scientific">Nocardia terrae</name>
    <dbReference type="NCBI Taxonomy" id="2675851"/>
    <lineage>
        <taxon>Bacteria</taxon>
        <taxon>Bacillati</taxon>
        <taxon>Actinomycetota</taxon>
        <taxon>Actinomycetes</taxon>
        <taxon>Mycobacteriales</taxon>
        <taxon>Nocardiaceae</taxon>
        <taxon>Nocardia</taxon>
    </lineage>
</organism>
<accession>A0A7K1V236</accession>
<dbReference type="EMBL" id="WRPP01000005">
    <property type="protein sequence ID" value="MVU80674.1"/>
    <property type="molecule type" value="Genomic_DNA"/>
</dbReference>
<dbReference type="RefSeq" id="WP_157390257.1">
    <property type="nucleotide sequence ID" value="NZ_WRPP01000005.1"/>
</dbReference>
<keyword evidence="3 5" id="KW-1133">Transmembrane helix</keyword>
<feature type="transmembrane region" description="Helical" evidence="5">
    <location>
        <begin position="69"/>
        <end position="89"/>
    </location>
</feature>
<evidence type="ECO:0000256" key="1">
    <source>
        <dbReference type="ARBA" id="ARBA00004141"/>
    </source>
</evidence>
<evidence type="ECO:0000256" key="5">
    <source>
        <dbReference type="SAM" id="Phobius"/>
    </source>
</evidence>
<dbReference type="Proteomes" id="UP000466794">
    <property type="component" value="Unassembled WGS sequence"/>
</dbReference>
<reference evidence="6 7" key="1">
    <citation type="submission" date="2019-12" db="EMBL/GenBank/DDBJ databases">
        <title>Nocardia sp. nov. ET3-3 isolated from soil.</title>
        <authorList>
            <person name="Kanchanasin P."/>
            <person name="Tanasupawat S."/>
            <person name="Yuki M."/>
            <person name="Kudo T."/>
        </authorList>
    </citation>
    <scope>NUCLEOTIDE SEQUENCE [LARGE SCALE GENOMIC DNA]</scope>
    <source>
        <strain evidence="6 7">ET3-3</strain>
    </source>
</reference>
<dbReference type="AlphaFoldDB" id="A0A7K1V236"/>
<feature type="transmembrane region" description="Helical" evidence="5">
    <location>
        <begin position="101"/>
        <end position="119"/>
    </location>
</feature>
<protein>
    <submittedName>
        <fullName evidence="6">DoxX family protein</fullName>
    </submittedName>
</protein>
<proteinExistence type="predicted"/>
<keyword evidence="7" id="KW-1185">Reference proteome</keyword>
<dbReference type="InterPro" id="IPR032808">
    <property type="entry name" value="DoxX"/>
</dbReference>
<comment type="subcellular location">
    <subcellularLocation>
        <location evidence="1">Membrane</location>
        <topology evidence="1">Multi-pass membrane protein</topology>
    </subcellularLocation>
</comment>
<name>A0A7K1V236_9NOCA</name>
<evidence type="ECO:0000313" key="7">
    <source>
        <dbReference type="Proteomes" id="UP000466794"/>
    </source>
</evidence>
<dbReference type="Pfam" id="PF13564">
    <property type="entry name" value="DoxX_2"/>
    <property type="match status" value="1"/>
</dbReference>
<comment type="caution">
    <text evidence="6">The sequence shown here is derived from an EMBL/GenBank/DDBJ whole genome shotgun (WGS) entry which is preliminary data.</text>
</comment>
<evidence type="ECO:0000313" key="6">
    <source>
        <dbReference type="EMBL" id="MVU80674.1"/>
    </source>
</evidence>
<evidence type="ECO:0000256" key="2">
    <source>
        <dbReference type="ARBA" id="ARBA00022692"/>
    </source>
</evidence>
<dbReference type="GO" id="GO:0016020">
    <property type="term" value="C:membrane"/>
    <property type="evidence" value="ECO:0007669"/>
    <property type="project" value="UniProtKB-SubCell"/>
</dbReference>
<keyword evidence="2 5" id="KW-0812">Transmembrane</keyword>
<evidence type="ECO:0000256" key="3">
    <source>
        <dbReference type="ARBA" id="ARBA00022989"/>
    </source>
</evidence>
<evidence type="ECO:0000256" key="4">
    <source>
        <dbReference type="ARBA" id="ARBA00023136"/>
    </source>
</evidence>
<gene>
    <name evidence="6" type="ORF">GPX89_25910</name>
</gene>
<keyword evidence="4 5" id="KW-0472">Membrane</keyword>